<organism evidence="1 2">
    <name type="scientific">Actinomadura madurae</name>
    <dbReference type="NCBI Taxonomy" id="1993"/>
    <lineage>
        <taxon>Bacteria</taxon>
        <taxon>Bacillati</taxon>
        <taxon>Actinomycetota</taxon>
        <taxon>Actinomycetes</taxon>
        <taxon>Streptosporangiales</taxon>
        <taxon>Thermomonosporaceae</taxon>
        <taxon>Actinomadura</taxon>
    </lineage>
</organism>
<name>A0A1I4ZDA9_9ACTN</name>
<sequence>MALEITETTMTATANGKVIATATRTDCGWHTTTSPRPLDRNTAITTLMLAERRITHGEDDPCVIEWRRELGRD</sequence>
<dbReference type="InParanoid" id="A0A1I4ZDA9"/>
<dbReference type="Proteomes" id="UP000183413">
    <property type="component" value="Unassembled WGS sequence"/>
</dbReference>
<keyword evidence="2" id="KW-1185">Reference proteome</keyword>
<dbReference type="EMBL" id="FOVH01000002">
    <property type="protein sequence ID" value="SFN48271.1"/>
    <property type="molecule type" value="Genomic_DNA"/>
</dbReference>
<evidence type="ECO:0000313" key="1">
    <source>
        <dbReference type="EMBL" id="SFN48271.1"/>
    </source>
</evidence>
<gene>
    <name evidence="1" type="ORF">SAMN04489713_102162</name>
</gene>
<accession>A0A1I4ZDA9</accession>
<reference evidence="1 2" key="1">
    <citation type="submission" date="2016-10" db="EMBL/GenBank/DDBJ databases">
        <authorList>
            <person name="de Groot N.N."/>
        </authorList>
    </citation>
    <scope>NUCLEOTIDE SEQUENCE [LARGE SCALE GENOMIC DNA]</scope>
    <source>
        <strain evidence="1 2">DSM 43067</strain>
    </source>
</reference>
<dbReference type="AlphaFoldDB" id="A0A1I4ZDA9"/>
<evidence type="ECO:0000313" key="2">
    <source>
        <dbReference type="Proteomes" id="UP000183413"/>
    </source>
</evidence>
<dbReference type="RefSeq" id="WP_075020246.1">
    <property type="nucleotide sequence ID" value="NZ_FOVH01000002.1"/>
</dbReference>
<protein>
    <submittedName>
        <fullName evidence="1">Uncharacterized protein</fullName>
    </submittedName>
</protein>
<dbReference type="STRING" id="1993.SAMN04489713_102162"/>
<proteinExistence type="predicted"/>